<keyword evidence="2" id="KW-1185">Reference proteome</keyword>
<gene>
    <name evidence="1" type="ORF">FHS92_000846</name>
</gene>
<organism evidence="1 2">
    <name type="scientific">Sphingobium subterraneum</name>
    <dbReference type="NCBI Taxonomy" id="627688"/>
    <lineage>
        <taxon>Bacteria</taxon>
        <taxon>Pseudomonadati</taxon>
        <taxon>Pseudomonadota</taxon>
        <taxon>Alphaproteobacteria</taxon>
        <taxon>Sphingomonadales</taxon>
        <taxon>Sphingomonadaceae</taxon>
        <taxon>Sphingobium</taxon>
    </lineage>
</organism>
<dbReference type="EMBL" id="JACIJP010000001">
    <property type="protein sequence ID" value="MBB6123139.1"/>
    <property type="molecule type" value="Genomic_DNA"/>
</dbReference>
<reference evidence="1 2" key="1">
    <citation type="submission" date="2020-08" db="EMBL/GenBank/DDBJ databases">
        <title>Genomic Encyclopedia of Type Strains, Phase IV (KMG-IV): sequencing the most valuable type-strain genomes for metagenomic binning, comparative biology and taxonomic classification.</title>
        <authorList>
            <person name="Goeker M."/>
        </authorList>
    </citation>
    <scope>NUCLEOTIDE SEQUENCE [LARGE SCALE GENOMIC DNA]</scope>
    <source>
        <strain evidence="1 2">DSM 102255</strain>
    </source>
</reference>
<evidence type="ECO:0000313" key="1">
    <source>
        <dbReference type="EMBL" id="MBB6123139.1"/>
    </source>
</evidence>
<protein>
    <submittedName>
        <fullName evidence="1">Uncharacterized protein</fullName>
    </submittedName>
</protein>
<dbReference type="Proteomes" id="UP000552700">
    <property type="component" value="Unassembled WGS sequence"/>
</dbReference>
<dbReference type="AlphaFoldDB" id="A0A841IW38"/>
<evidence type="ECO:0000313" key="2">
    <source>
        <dbReference type="Proteomes" id="UP000552700"/>
    </source>
</evidence>
<name>A0A841IW38_9SPHN</name>
<proteinExistence type="predicted"/>
<comment type="caution">
    <text evidence="1">The sequence shown here is derived from an EMBL/GenBank/DDBJ whole genome shotgun (WGS) entry which is preliminary data.</text>
</comment>
<dbReference type="RefSeq" id="WP_184077811.1">
    <property type="nucleotide sequence ID" value="NZ_JACIJP010000001.1"/>
</dbReference>
<sequence>MTHDTRAGDGAFTPLEEWPIAVTRSSAVEEKAARLHQLNRRRALHFNTLVMTDSAMDVMLTLLVGHEQGRAISRNALAMANLMTSGDADAVLAALDEADYIIASDGGIRLSERGVSLMRGYVVIAPDRAA</sequence>
<accession>A0A841IW38</accession>